<sequence length="218" mass="23103">MSSTETDTRTGHDARLGFRHRFRPATRPGRPPLLLLHGTGGDEDDLLPLGEAAAPGSALLSPRGQVLENGMPRFFRRLAEGVFDEADLRHRTDELAAFIRGAREAYGLEAPVALGFSNGANIAAALLLRHPGLLRGAVLLRAMQPFREEEPVPPPGLAGTPVLLLSGTADPIVPAANSEGLAARLRQAGAEVTYHPLPAGHGLSQMDLSLARSWLAGL</sequence>
<protein>
    <submittedName>
        <fullName evidence="4">Hydrolase</fullName>
    </submittedName>
</protein>
<dbReference type="InterPro" id="IPR050565">
    <property type="entry name" value="LYPA1-2/EST-like"/>
</dbReference>
<evidence type="ECO:0000259" key="3">
    <source>
        <dbReference type="Pfam" id="PF02230"/>
    </source>
</evidence>
<evidence type="ECO:0000313" key="5">
    <source>
        <dbReference type="Proteomes" id="UP000185494"/>
    </source>
</evidence>
<dbReference type="Gene3D" id="3.40.50.1820">
    <property type="entry name" value="alpha/beta hydrolase"/>
    <property type="match status" value="1"/>
</dbReference>
<evidence type="ECO:0000256" key="1">
    <source>
        <dbReference type="ARBA" id="ARBA00006499"/>
    </source>
</evidence>
<dbReference type="Proteomes" id="UP000185494">
    <property type="component" value="Chromosome 1"/>
</dbReference>
<dbReference type="Pfam" id="PF02230">
    <property type="entry name" value="Abhydrolase_2"/>
    <property type="match status" value="1"/>
</dbReference>
<reference evidence="4 5" key="1">
    <citation type="submission" date="2016-05" db="EMBL/GenBank/DDBJ databases">
        <title>Complete Genome and Methylome Analysis of Psychrotrophic Bacterial Isolates from Antarctic Lake Untersee.</title>
        <authorList>
            <person name="Fomenkov A."/>
            <person name="Akimov V.N."/>
            <person name="Vasilyeva L.V."/>
            <person name="Andersen D."/>
            <person name="Vincze T."/>
            <person name="Roberts R.J."/>
        </authorList>
    </citation>
    <scope>NUCLEOTIDE SEQUENCE [LARGE SCALE GENOMIC DNA]</scope>
    <source>
        <strain evidence="4 5">U14-5</strain>
    </source>
</reference>
<dbReference type="InterPro" id="IPR029058">
    <property type="entry name" value="AB_hydrolase_fold"/>
</dbReference>
<evidence type="ECO:0000256" key="2">
    <source>
        <dbReference type="ARBA" id="ARBA00022801"/>
    </source>
</evidence>
<organism evidence="4 5">
    <name type="scientific">Roseomonas gilardii</name>
    <dbReference type="NCBI Taxonomy" id="257708"/>
    <lineage>
        <taxon>Bacteria</taxon>
        <taxon>Pseudomonadati</taxon>
        <taxon>Pseudomonadota</taxon>
        <taxon>Alphaproteobacteria</taxon>
        <taxon>Acetobacterales</taxon>
        <taxon>Roseomonadaceae</taxon>
        <taxon>Roseomonas</taxon>
    </lineage>
</organism>
<dbReference type="PANTHER" id="PTHR10655:SF17">
    <property type="entry name" value="LYSOPHOSPHOLIPASE-LIKE PROTEIN 1"/>
    <property type="match status" value="1"/>
</dbReference>
<comment type="similarity">
    <text evidence="1">Belongs to the AB hydrolase superfamily. AB hydrolase 2 family.</text>
</comment>
<dbReference type="EMBL" id="CP015583">
    <property type="protein sequence ID" value="APT58751.1"/>
    <property type="molecule type" value="Genomic_DNA"/>
</dbReference>
<dbReference type="SUPFAM" id="SSF53474">
    <property type="entry name" value="alpha/beta-Hydrolases"/>
    <property type="match status" value="1"/>
</dbReference>
<dbReference type="KEGG" id="rgi:RGI145_18205"/>
<dbReference type="GO" id="GO:0016787">
    <property type="term" value="F:hydrolase activity"/>
    <property type="evidence" value="ECO:0007669"/>
    <property type="project" value="UniProtKB-KW"/>
</dbReference>
<gene>
    <name evidence="4" type="ORF">RGI145_18205</name>
</gene>
<feature type="domain" description="Phospholipase/carboxylesterase/thioesterase" evidence="3">
    <location>
        <begin position="29"/>
        <end position="214"/>
    </location>
</feature>
<dbReference type="STRING" id="257708.RGI145_18205"/>
<dbReference type="AlphaFoldDB" id="A0A1L7AJ46"/>
<keyword evidence="2 4" id="KW-0378">Hydrolase</keyword>
<dbReference type="PANTHER" id="PTHR10655">
    <property type="entry name" value="LYSOPHOSPHOLIPASE-RELATED"/>
    <property type="match status" value="1"/>
</dbReference>
<evidence type="ECO:0000313" key="4">
    <source>
        <dbReference type="EMBL" id="APT58751.1"/>
    </source>
</evidence>
<name>A0A1L7AJ46_9PROT</name>
<dbReference type="InterPro" id="IPR003140">
    <property type="entry name" value="PLipase/COase/thioEstase"/>
</dbReference>
<dbReference type="RefSeq" id="WP_075799505.1">
    <property type="nucleotide sequence ID" value="NZ_CP015583.1"/>
</dbReference>
<accession>A0A1L7AJ46</accession>
<proteinExistence type="inferred from homology"/>